<name>A0A430G029_9SPHN</name>
<comment type="caution">
    <text evidence="4">The sequence shown here is derived from an EMBL/GenBank/DDBJ whole genome shotgun (WGS) entry which is preliminary data.</text>
</comment>
<dbReference type="PANTHER" id="PTHR30273:SF2">
    <property type="entry name" value="PROTEIN FECR"/>
    <property type="match status" value="1"/>
</dbReference>
<dbReference type="EMBL" id="QQYZ01000020">
    <property type="protein sequence ID" value="RSY79356.1"/>
    <property type="molecule type" value="Genomic_DNA"/>
</dbReference>
<dbReference type="AlphaFoldDB" id="A0A430G029"/>
<dbReference type="InterPro" id="IPR006860">
    <property type="entry name" value="FecR"/>
</dbReference>
<reference evidence="4 5" key="1">
    <citation type="submission" date="2018-07" db="EMBL/GenBank/DDBJ databases">
        <title>Genomic and Epidemiologic Investigation of an Indolent Hospital Outbreak.</title>
        <authorList>
            <person name="Johnson R.C."/>
            <person name="Deming C."/>
            <person name="Conlan S."/>
            <person name="Zellmer C.J."/>
            <person name="Michelin A.V."/>
            <person name="Lee-Lin S."/>
            <person name="Thomas P.J."/>
            <person name="Park M."/>
            <person name="Weingarten R.A."/>
            <person name="Less J."/>
            <person name="Dekker J.P."/>
            <person name="Frank K.M."/>
            <person name="Musser K.A."/>
            <person name="Mcquiston J.R."/>
            <person name="Henderson D.K."/>
            <person name="Lau A.F."/>
            <person name="Palmore T.N."/>
            <person name="Segre J.A."/>
        </authorList>
    </citation>
    <scope>NUCLEOTIDE SEQUENCE [LARGE SCALE GENOMIC DNA]</scope>
    <source>
        <strain evidence="4 5">SK-CDC1_0717</strain>
    </source>
</reference>
<evidence type="ECO:0000313" key="4">
    <source>
        <dbReference type="EMBL" id="RSY79356.1"/>
    </source>
</evidence>
<feature type="transmembrane region" description="Helical" evidence="1">
    <location>
        <begin position="91"/>
        <end position="110"/>
    </location>
</feature>
<dbReference type="InterPro" id="IPR012373">
    <property type="entry name" value="Ferrdict_sens_TM"/>
</dbReference>
<proteinExistence type="predicted"/>
<dbReference type="PANTHER" id="PTHR30273">
    <property type="entry name" value="PERIPLASMIC SIGNAL SENSOR AND SIGMA FACTOR ACTIVATOR FECR-RELATED"/>
    <property type="match status" value="1"/>
</dbReference>
<feature type="domain" description="FecR N-terminal" evidence="3">
    <location>
        <begin position="11"/>
        <end position="51"/>
    </location>
</feature>
<keyword evidence="1" id="KW-1133">Transmembrane helix</keyword>
<keyword evidence="1" id="KW-0812">Transmembrane</keyword>
<dbReference type="PIRSF" id="PIRSF018266">
    <property type="entry name" value="FecR"/>
    <property type="match status" value="1"/>
</dbReference>
<keyword evidence="1" id="KW-0472">Membrane</keyword>
<dbReference type="Pfam" id="PF16220">
    <property type="entry name" value="DUF4880"/>
    <property type="match status" value="1"/>
</dbReference>
<evidence type="ECO:0000256" key="1">
    <source>
        <dbReference type="SAM" id="Phobius"/>
    </source>
</evidence>
<evidence type="ECO:0000259" key="3">
    <source>
        <dbReference type="Pfam" id="PF16220"/>
    </source>
</evidence>
<feature type="domain" description="FecR protein" evidence="2">
    <location>
        <begin position="115"/>
        <end position="206"/>
    </location>
</feature>
<dbReference type="Proteomes" id="UP000287746">
    <property type="component" value="Unassembled WGS sequence"/>
</dbReference>
<dbReference type="InterPro" id="IPR032623">
    <property type="entry name" value="FecR_N"/>
</dbReference>
<organism evidence="4 5">
    <name type="scientific">Sphingomonas koreensis</name>
    <dbReference type="NCBI Taxonomy" id="93064"/>
    <lineage>
        <taxon>Bacteria</taxon>
        <taxon>Pseudomonadati</taxon>
        <taxon>Pseudomonadota</taxon>
        <taxon>Alphaproteobacteria</taxon>
        <taxon>Sphingomonadales</taxon>
        <taxon>Sphingomonadaceae</taxon>
        <taxon>Sphingomonas</taxon>
    </lineage>
</organism>
<dbReference type="Gene3D" id="2.60.120.1440">
    <property type="match status" value="1"/>
</dbReference>
<dbReference type="Pfam" id="PF04773">
    <property type="entry name" value="FecR"/>
    <property type="match status" value="1"/>
</dbReference>
<evidence type="ECO:0000259" key="2">
    <source>
        <dbReference type="Pfam" id="PF04773"/>
    </source>
</evidence>
<gene>
    <name evidence="4" type="ORF">DAH66_17475</name>
</gene>
<evidence type="ECO:0000313" key="5">
    <source>
        <dbReference type="Proteomes" id="UP000287746"/>
    </source>
</evidence>
<sequence>MMGPADELAAREAAEWHARLQTRSVSNSDLDQFYEWRSDPVNARAFEAIDAVWDRASKLADDPRISRAIQDVGRKEPKPSGIWATLTRAKMVSAGVLAAIAIAITSVYLFTRPTTYSTGVGETLVVLLDDGSRVTLNTASKISVRLSSHERIIDLEGGQALFEVAHDAARPFAVIAGEAKVTALGTQFEVRRSSDLIQVTLVEGRIAVSPGADAKLTKLAVPGATLAARGSRVELARVDTRAALGWTTGKIDLREQPMSAAIEEVNRYSRGKVVLDDPAQAATKVSGVFATGDRRAFTAAVTTLLPLSEFEAPDGTIHLKRKIGRGEAGGTEMR</sequence>
<accession>A0A430G029</accession>
<protein>
    <submittedName>
        <fullName evidence="4">DUF4880 domain-containing protein</fullName>
    </submittedName>
</protein>
<dbReference type="RefSeq" id="WP_126005314.1">
    <property type="nucleotide sequence ID" value="NZ_QQYZ01000020.1"/>
</dbReference>
<dbReference type="GO" id="GO:0016989">
    <property type="term" value="F:sigma factor antagonist activity"/>
    <property type="evidence" value="ECO:0007669"/>
    <property type="project" value="TreeGrafter"/>
</dbReference>